<dbReference type="EMBL" id="MU070290">
    <property type="protein sequence ID" value="KAF5828533.1"/>
    <property type="molecule type" value="Genomic_DNA"/>
</dbReference>
<accession>A0ABQ7G1Q1</accession>
<proteinExistence type="inferred from homology"/>
<gene>
    <name evidence="4" type="ORF">DUNSADRAFT_17477</name>
</gene>
<dbReference type="Pfam" id="PF01138">
    <property type="entry name" value="RNase_PH"/>
    <property type="match status" value="1"/>
</dbReference>
<evidence type="ECO:0000313" key="4">
    <source>
        <dbReference type="EMBL" id="KAF5828533.1"/>
    </source>
</evidence>
<dbReference type="CDD" id="cd11370">
    <property type="entry name" value="RNase_PH_RRP41"/>
    <property type="match status" value="1"/>
</dbReference>
<evidence type="ECO:0000259" key="2">
    <source>
        <dbReference type="Pfam" id="PF01138"/>
    </source>
</evidence>
<dbReference type="InterPro" id="IPR001247">
    <property type="entry name" value="ExoRNase_PH_dom1"/>
</dbReference>
<organism evidence="4 5">
    <name type="scientific">Dunaliella salina</name>
    <name type="common">Green alga</name>
    <name type="synonym">Protococcus salinus</name>
    <dbReference type="NCBI Taxonomy" id="3046"/>
    <lineage>
        <taxon>Eukaryota</taxon>
        <taxon>Viridiplantae</taxon>
        <taxon>Chlorophyta</taxon>
        <taxon>core chlorophytes</taxon>
        <taxon>Chlorophyceae</taxon>
        <taxon>CS clade</taxon>
        <taxon>Chlamydomonadales</taxon>
        <taxon>Dunaliellaceae</taxon>
        <taxon>Dunaliella</taxon>
    </lineage>
</organism>
<evidence type="ECO:0000313" key="5">
    <source>
        <dbReference type="Proteomes" id="UP000815325"/>
    </source>
</evidence>
<dbReference type="Pfam" id="PF03725">
    <property type="entry name" value="RNase_PH_C"/>
    <property type="match status" value="1"/>
</dbReference>
<dbReference type="InterPro" id="IPR020568">
    <property type="entry name" value="Ribosomal_Su5_D2-typ_SF"/>
</dbReference>
<dbReference type="InterPro" id="IPR050080">
    <property type="entry name" value="RNase_PH"/>
</dbReference>
<dbReference type="SUPFAM" id="SSF54211">
    <property type="entry name" value="Ribosomal protein S5 domain 2-like"/>
    <property type="match status" value="1"/>
</dbReference>
<feature type="domain" description="Exoribonuclease phosphorolytic" evidence="2">
    <location>
        <begin position="18"/>
        <end position="148"/>
    </location>
</feature>
<evidence type="ECO:0000256" key="1">
    <source>
        <dbReference type="ARBA" id="ARBA00006678"/>
    </source>
</evidence>
<dbReference type="InterPro" id="IPR015847">
    <property type="entry name" value="ExoRNase_PH_dom2"/>
</dbReference>
<dbReference type="InterPro" id="IPR027408">
    <property type="entry name" value="PNPase/RNase_PH_dom_sf"/>
</dbReference>
<dbReference type="Gene3D" id="3.30.230.70">
    <property type="entry name" value="GHMP Kinase, N-terminal domain"/>
    <property type="match status" value="1"/>
</dbReference>
<dbReference type="SUPFAM" id="SSF55666">
    <property type="entry name" value="Ribonuclease PH domain 2-like"/>
    <property type="match status" value="1"/>
</dbReference>
<evidence type="ECO:0000259" key="3">
    <source>
        <dbReference type="Pfam" id="PF03725"/>
    </source>
</evidence>
<dbReference type="Proteomes" id="UP000815325">
    <property type="component" value="Unassembled WGS sequence"/>
</dbReference>
<dbReference type="InterPro" id="IPR036345">
    <property type="entry name" value="ExoRNase_PH_dom2_sf"/>
</dbReference>
<protein>
    <submittedName>
        <fullName evidence="4">Exoribonuclease PH component of the exosome</fullName>
    </submittedName>
</protein>
<keyword evidence="5" id="KW-1185">Reference proteome</keyword>
<sequence>MEYVTPEGLRIDGRRPKELRRLDCSLDVLQSADGSAVFQMGNTKVLAAVFGPHEVEVRNQMKEDKAIIKCEYAMAAFSTGERRKRGKSDRRSQELSLVIKAALEQTVMVELLPRTQIDVYVQVLQADGGTRVAAINAAVLALASAGVPLRDLAAGCAAGYLEGHSLLDLNFQEDSAGGPDCSIALHPNSDRLVLLQMDSRLPMDTFEAVLNLAQDGCRAVASFMRQRLLEHTRKLAMARGAVRA</sequence>
<reference evidence="4" key="1">
    <citation type="submission" date="2017-08" db="EMBL/GenBank/DDBJ databases">
        <authorList>
            <person name="Polle J.E."/>
            <person name="Barry K."/>
            <person name="Cushman J."/>
            <person name="Schmutz J."/>
            <person name="Tran D."/>
            <person name="Hathwaick L.T."/>
            <person name="Yim W.C."/>
            <person name="Jenkins J."/>
            <person name="Mckie-Krisberg Z.M."/>
            <person name="Prochnik S."/>
            <person name="Lindquist E."/>
            <person name="Dockter R.B."/>
            <person name="Adam C."/>
            <person name="Molina H."/>
            <person name="Bunkerborg J."/>
            <person name="Jin E."/>
            <person name="Buchheim M."/>
            <person name="Magnuson J."/>
        </authorList>
    </citation>
    <scope>NUCLEOTIDE SEQUENCE</scope>
    <source>
        <strain evidence="4">CCAP 19/18</strain>
    </source>
</reference>
<dbReference type="PANTHER" id="PTHR11953">
    <property type="entry name" value="EXOSOME COMPLEX COMPONENT"/>
    <property type="match status" value="1"/>
</dbReference>
<name>A0ABQ7G1Q1_DUNSA</name>
<comment type="similarity">
    <text evidence="1">Belongs to the RNase PH family.</text>
</comment>
<comment type="caution">
    <text evidence="4">The sequence shown here is derived from an EMBL/GenBank/DDBJ whole genome shotgun (WGS) entry which is preliminary data.</text>
</comment>
<feature type="domain" description="Exoribonuclease phosphorolytic" evidence="3">
    <location>
        <begin position="151"/>
        <end position="215"/>
    </location>
</feature>
<dbReference type="PANTHER" id="PTHR11953:SF0">
    <property type="entry name" value="EXOSOME COMPLEX COMPONENT RRP41"/>
    <property type="match status" value="1"/>
</dbReference>